<keyword evidence="1" id="KW-1133">Transmembrane helix</keyword>
<proteinExistence type="predicted"/>
<keyword evidence="3" id="KW-1185">Reference proteome</keyword>
<sequence length="228" mass="26434">MLEPTHSRQTATVQTWDGKIGTAQAEDDGIYEIAIETMDYAPVQVGDKIEIFWFDGKMESWRIMPKVAQTETLDYETLSQISGRKFFVQRSQILLRELYLFVLLLVLFGLIKLMWAEFTWFGIMGYVCARAIDLSFLFFLGKTWSWTENDDALVVSEYANVKQGNAYLKWQDIASAEIRKTPLFRLKYLHIAPKPNIKQPEIKLALFLLDKQAQNETVHIIQKRIQAA</sequence>
<feature type="transmembrane region" description="Helical" evidence="1">
    <location>
        <begin position="121"/>
        <end position="140"/>
    </location>
</feature>
<feature type="transmembrane region" description="Helical" evidence="1">
    <location>
        <begin position="98"/>
        <end position="115"/>
    </location>
</feature>
<evidence type="ECO:0000313" key="2">
    <source>
        <dbReference type="EMBL" id="SOD65476.1"/>
    </source>
</evidence>
<dbReference type="RefSeq" id="WP_097113380.1">
    <property type="nucleotide sequence ID" value="NZ_CP083931.1"/>
</dbReference>
<dbReference type="AlphaFoldDB" id="A0A286E3J7"/>
<organism evidence="2 3">
    <name type="scientific">Alysiella filiformis DSM 16848</name>
    <dbReference type="NCBI Taxonomy" id="1120981"/>
    <lineage>
        <taxon>Bacteria</taxon>
        <taxon>Pseudomonadati</taxon>
        <taxon>Pseudomonadota</taxon>
        <taxon>Betaproteobacteria</taxon>
        <taxon>Neisseriales</taxon>
        <taxon>Neisseriaceae</taxon>
        <taxon>Alysiella</taxon>
    </lineage>
</organism>
<reference evidence="2 3" key="1">
    <citation type="submission" date="2017-09" db="EMBL/GenBank/DDBJ databases">
        <authorList>
            <person name="Ehlers B."/>
            <person name="Leendertz F.H."/>
        </authorList>
    </citation>
    <scope>NUCLEOTIDE SEQUENCE [LARGE SCALE GENOMIC DNA]</scope>
    <source>
        <strain evidence="2 3">DSM 16848</strain>
    </source>
</reference>
<dbReference type="EMBL" id="OCNF01000002">
    <property type="protein sequence ID" value="SOD65476.1"/>
    <property type="molecule type" value="Genomic_DNA"/>
</dbReference>
<keyword evidence="1" id="KW-0472">Membrane</keyword>
<protein>
    <submittedName>
        <fullName evidence="2">Uncharacterized protein</fullName>
    </submittedName>
</protein>
<accession>A0A286E3J7</accession>
<name>A0A286E3J7_9NEIS</name>
<dbReference type="Proteomes" id="UP000219669">
    <property type="component" value="Unassembled WGS sequence"/>
</dbReference>
<evidence type="ECO:0000256" key="1">
    <source>
        <dbReference type="SAM" id="Phobius"/>
    </source>
</evidence>
<keyword evidence="1" id="KW-0812">Transmembrane</keyword>
<gene>
    <name evidence="2" type="ORF">SAMN02746062_00305</name>
</gene>
<evidence type="ECO:0000313" key="3">
    <source>
        <dbReference type="Proteomes" id="UP000219669"/>
    </source>
</evidence>